<evidence type="ECO:0000256" key="2">
    <source>
        <dbReference type="SAM" id="Phobius"/>
    </source>
</evidence>
<feature type="compositionally biased region" description="Low complexity" evidence="1">
    <location>
        <begin position="168"/>
        <end position="179"/>
    </location>
</feature>
<dbReference type="EMBL" id="MU853224">
    <property type="protein sequence ID" value="KAK4127119.1"/>
    <property type="molecule type" value="Genomic_DNA"/>
</dbReference>
<evidence type="ECO:0000313" key="3">
    <source>
        <dbReference type="EMBL" id="KAK4127119.1"/>
    </source>
</evidence>
<feature type="region of interest" description="Disordered" evidence="1">
    <location>
        <begin position="91"/>
        <end position="110"/>
    </location>
</feature>
<gene>
    <name evidence="3" type="ORF">N657DRAFT_631005</name>
</gene>
<dbReference type="AlphaFoldDB" id="A0AAN6Z7H6"/>
<evidence type="ECO:0000313" key="4">
    <source>
        <dbReference type="Proteomes" id="UP001302602"/>
    </source>
</evidence>
<keyword evidence="2" id="KW-1133">Transmembrane helix</keyword>
<keyword evidence="4" id="KW-1185">Reference proteome</keyword>
<protein>
    <submittedName>
        <fullName evidence="3">Uncharacterized protein</fullName>
    </submittedName>
</protein>
<feature type="region of interest" description="Disordered" evidence="1">
    <location>
        <begin position="161"/>
        <end position="194"/>
    </location>
</feature>
<reference evidence="3" key="2">
    <citation type="submission" date="2023-05" db="EMBL/GenBank/DDBJ databases">
        <authorList>
            <consortium name="Lawrence Berkeley National Laboratory"/>
            <person name="Steindorff A."/>
            <person name="Hensen N."/>
            <person name="Bonometti L."/>
            <person name="Westerberg I."/>
            <person name="Brannstrom I.O."/>
            <person name="Guillou S."/>
            <person name="Cros-Aarteil S."/>
            <person name="Calhoun S."/>
            <person name="Haridas S."/>
            <person name="Kuo A."/>
            <person name="Mondo S."/>
            <person name="Pangilinan J."/>
            <person name="Riley R."/>
            <person name="Labutti K."/>
            <person name="Andreopoulos B."/>
            <person name="Lipzen A."/>
            <person name="Chen C."/>
            <person name="Yanf M."/>
            <person name="Daum C."/>
            <person name="Ng V."/>
            <person name="Clum A."/>
            <person name="Ohm R."/>
            <person name="Martin F."/>
            <person name="Silar P."/>
            <person name="Natvig D."/>
            <person name="Lalanne C."/>
            <person name="Gautier V."/>
            <person name="Ament-Velasquez S.L."/>
            <person name="Kruys A."/>
            <person name="Hutchinson M.I."/>
            <person name="Powell A.J."/>
            <person name="Barry K."/>
            <person name="Miller A.N."/>
            <person name="Grigoriev I.V."/>
            <person name="Debuchy R."/>
            <person name="Gladieux P."/>
            <person name="Thoren M.H."/>
            <person name="Johannesson H."/>
        </authorList>
    </citation>
    <scope>NUCLEOTIDE SEQUENCE</scope>
    <source>
        <strain evidence="3">CBS 731.68</strain>
    </source>
</reference>
<comment type="caution">
    <text evidence="3">The sequence shown here is derived from an EMBL/GenBank/DDBJ whole genome shotgun (WGS) entry which is preliminary data.</text>
</comment>
<reference evidence="3" key="1">
    <citation type="journal article" date="2023" name="Mol. Phylogenet. Evol.">
        <title>Genome-scale phylogeny and comparative genomics of the fungal order Sordariales.</title>
        <authorList>
            <person name="Hensen N."/>
            <person name="Bonometti L."/>
            <person name="Westerberg I."/>
            <person name="Brannstrom I.O."/>
            <person name="Guillou S."/>
            <person name="Cros-Aarteil S."/>
            <person name="Calhoun S."/>
            <person name="Haridas S."/>
            <person name="Kuo A."/>
            <person name="Mondo S."/>
            <person name="Pangilinan J."/>
            <person name="Riley R."/>
            <person name="LaButti K."/>
            <person name="Andreopoulos B."/>
            <person name="Lipzen A."/>
            <person name="Chen C."/>
            <person name="Yan M."/>
            <person name="Daum C."/>
            <person name="Ng V."/>
            <person name="Clum A."/>
            <person name="Steindorff A."/>
            <person name="Ohm R.A."/>
            <person name="Martin F."/>
            <person name="Silar P."/>
            <person name="Natvig D.O."/>
            <person name="Lalanne C."/>
            <person name="Gautier V."/>
            <person name="Ament-Velasquez S.L."/>
            <person name="Kruys A."/>
            <person name="Hutchinson M.I."/>
            <person name="Powell A.J."/>
            <person name="Barry K."/>
            <person name="Miller A.N."/>
            <person name="Grigoriev I.V."/>
            <person name="Debuchy R."/>
            <person name="Gladieux P."/>
            <person name="Hiltunen Thoren M."/>
            <person name="Johannesson H."/>
        </authorList>
    </citation>
    <scope>NUCLEOTIDE SEQUENCE</scope>
    <source>
        <strain evidence="3">CBS 731.68</strain>
    </source>
</reference>
<feature type="transmembrane region" description="Helical" evidence="2">
    <location>
        <begin position="13"/>
        <end position="32"/>
    </location>
</feature>
<proteinExistence type="predicted"/>
<keyword evidence="2" id="KW-0472">Membrane</keyword>
<dbReference type="GeneID" id="87827793"/>
<dbReference type="Proteomes" id="UP001302602">
    <property type="component" value="Unassembled WGS sequence"/>
</dbReference>
<name>A0AAN6Z7H6_9PEZI</name>
<sequence length="211" mass="21724">MTFSVPFLVECDLSVAAIANLLAILTALIFIAHRHCATQAAPVQSETPETSSKPASPTHVFAAQKPSAIASTPAPAPPTTMVATTATTTTAAKPTQIPAPPSNNRTPSLPASLNLNLNQAVLPWRASFSHLVRRRSSTVSTGFMTAVSVSDTVLGRKGSACTTRWSSDDGSSSEGAASGPIDAGSEPDAGESTSVLAGVGEQFQCFERSGW</sequence>
<accession>A0AAN6Z7H6</accession>
<evidence type="ECO:0000256" key="1">
    <source>
        <dbReference type="SAM" id="MobiDB-lite"/>
    </source>
</evidence>
<keyword evidence="2" id="KW-0812">Transmembrane</keyword>
<dbReference type="RefSeq" id="XP_062650890.1">
    <property type="nucleotide sequence ID" value="XM_062791024.1"/>
</dbReference>
<organism evidence="3 4">
    <name type="scientific">Parathielavia appendiculata</name>
    <dbReference type="NCBI Taxonomy" id="2587402"/>
    <lineage>
        <taxon>Eukaryota</taxon>
        <taxon>Fungi</taxon>
        <taxon>Dikarya</taxon>
        <taxon>Ascomycota</taxon>
        <taxon>Pezizomycotina</taxon>
        <taxon>Sordariomycetes</taxon>
        <taxon>Sordariomycetidae</taxon>
        <taxon>Sordariales</taxon>
        <taxon>Chaetomiaceae</taxon>
        <taxon>Parathielavia</taxon>
    </lineage>
</organism>